<dbReference type="EMBL" id="MCGH01000002">
    <property type="protein sequence ID" value="ODM05698.1"/>
    <property type="molecule type" value="Genomic_DNA"/>
</dbReference>
<dbReference type="SUPFAM" id="SSF53850">
    <property type="entry name" value="Periplasmic binding protein-like II"/>
    <property type="match status" value="1"/>
</dbReference>
<proteinExistence type="inferred from homology"/>
<dbReference type="PROSITE" id="PS51257">
    <property type="entry name" value="PROKAR_LIPOPROTEIN"/>
    <property type="match status" value="1"/>
</dbReference>
<evidence type="ECO:0000256" key="1">
    <source>
        <dbReference type="ARBA" id="ARBA00004196"/>
    </source>
</evidence>
<reference evidence="7 10" key="3">
    <citation type="submission" date="2016-08" db="EMBL/GenBank/DDBJ databases">
        <authorList>
            <person name="Seilhamer J.J."/>
        </authorList>
    </citation>
    <scope>NUCLEOTIDE SEQUENCE [LARGE SCALE GENOMIC DNA]</scope>
    <source>
        <strain evidence="7 10">NML150140-1</strain>
    </source>
</reference>
<dbReference type="PANTHER" id="PTHR43649">
    <property type="entry name" value="ARABINOSE-BINDING PROTEIN-RELATED"/>
    <property type="match status" value="1"/>
</dbReference>
<dbReference type="AlphaFoldDB" id="A0A1E3AAE2"/>
<evidence type="ECO:0000256" key="3">
    <source>
        <dbReference type="ARBA" id="ARBA00022448"/>
    </source>
</evidence>
<keyword evidence="3" id="KW-0813">Transport</keyword>
<dbReference type="Pfam" id="PF13416">
    <property type="entry name" value="SBP_bac_8"/>
    <property type="match status" value="1"/>
</dbReference>
<organism evidence="5 9">
    <name type="scientific">Eisenbergiella tayi</name>
    <dbReference type="NCBI Taxonomy" id="1432052"/>
    <lineage>
        <taxon>Bacteria</taxon>
        <taxon>Bacillati</taxon>
        <taxon>Bacillota</taxon>
        <taxon>Clostridia</taxon>
        <taxon>Lachnospirales</taxon>
        <taxon>Lachnospiraceae</taxon>
        <taxon>Eisenbergiella</taxon>
    </lineage>
</organism>
<dbReference type="GO" id="GO:0030313">
    <property type="term" value="C:cell envelope"/>
    <property type="evidence" value="ECO:0007669"/>
    <property type="project" value="UniProtKB-SubCell"/>
</dbReference>
<evidence type="ECO:0000313" key="11">
    <source>
        <dbReference type="Proteomes" id="UP000094869"/>
    </source>
</evidence>
<dbReference type="Gene3D" id="3.40.190.10">
    <property type="entry name" value="Periplasmic binding protein-like II"/>
    <property type="match status" value="1"/>
</dbReference>
<name>A0A1E3AAE2_9FIRM</name>
<dbReference type="CDD" id="cd13585">
    <property type="entry name" value="PBP2_TMBP_like"/>
    <property type="match status" value="1"/>
</dbReference>
<dbReference type="Proteomes" id="UP000095003">
    <property type="component" value="Unassembled WGS sequence"/>
</dbReference>
<evidence type="ECO:0000256" key="4">
    <source>
        <dbReference type="ARBA" id="ARBA00022729"/>
    </source>
</evidence>
<gene>
    <name evidence="5" type="primary">araN_1</name>
    <name evidence="6" type="synonym">araN_3</name>
    <name evidence="6" type="ORF">BEH84_00984</name>
    <name evidence="7" type="ORF">BEI59_24270</name>
    <name evidence="5" type="ORF">BEI61_01587</name>
    <name evidence="8" type="ORF">BEI63_10875</name>
</gene>
<evidence type="ECO:0000313" key="6">
    <source>
        <dbReference type="EMBL" id="ODM13269.1"/>
    </source>
</evidence>
<comment type="caution">
    <text evidence="5">The sequence shown here is derived from an EMBL/GenBank/DDBJ whole genome shotgun (WGS) entry which is preliminary data.</text>
</comment>
<protein>
    <submittedName>
        <fullName evidence="5">Putative arabinose-binding protein</fullName>
    </submittedName>
</protein>
<comment type="subcellular location">
    <subcellularLocation>
        <location evidence="1">Cell envelope</location>
    </subcellularLocation>
</comment>
<keyword evidence="11" id="KW-1185">Reference proteome</keyword>
<evidence type="ECO:0000313" key="10">
    <source>
        <dbReference type="Proteomes" id="UP000094271"/>
    </source>
</evidence>
<evidence type="ECO:0000313" key="7">
    <source>
        <dbReference type="EMBL" id="ODR46859.1"/>
    </source>
</evidence>
<dbReference type="GeneID" id="93299491"/>
<dbReference type="PANTHER" id="PTHR43649:SF31">
    <property type="entry name" value="SN-GLYCEROL-3-PHOSPHATE-BINDING PERIPLASMIC PROTEIN UGPB"/>
    <property type="match status" value="1"/>
</dbReference>
<reference evidence="9 12" key="1">
    <citation type="submission" date="2016-07" db="EMBL/GenBank/DDBJ databases">
        <title>Characterization of isolates of Eisenbergiella tayi derived from blood cultures, using whole genome sequencing.</title>
        <authorList>
            <person name="Burdz T."/>
            <person name="Wiebe D."/>
            <person name="Huynh C."/>
            <person name="Bernard K."/>
        </authorList>
    </citation>
    <scope>NUCLEOTIDE SEQUENCE [LARGE SCALE GENOMIC DNA]</scope>
    <source>
        <strain evidence="5 9">NML 110608</strain>
        <strain evidence="6 12">NML 120489</strain>
    </source>
</reference>
<dbReference type="EMBL" id="MEHA01000022">
    <property type="protein sequence ID" value="ODR46859.1"/>
    <property type="molecule type" value="Genomic_DNA"/>
</dbReference>
<evidence type="ECO:0000256" key="2">
    <source>
        <dbReference type="ARBA" id="ARBA00008520"/>
    </source>
</evidence>
<dbReference type="Proteomes" id="UP000094271">
    <property type="component" value="Unassembled WGS sequence"/>
</dbReference>
<dbReference type="InterPro" id="IPR006059">
    <property type="entry name" value="SBP"/>
</dbReference>
<dbReference type="Proteomes" id="UP000094067">
    <property type="component" value="Unassembled WGS sequence"/>
</dbReference>
<evidence type="ECO:0000313" key="12">
    <source>
        <dbReference type="Proteomes" id="UP000095003"/>
    </source>
</evidence>
<evidence type="ECO:0000313" key="5">
    <source>
        <dbReference type="EMBL" id="ODM05698.1"/>
    </source>
</evidence>
<comment type="similarity">
    <text evidence="2">Belongs to the bacterial solute-binding protein 1 family.</text>
</comment>
<sequence length="439" mass="48602">MRKIIKKLLAATITGSILLSGCGTESNGNISESKESTPAQETVQAEKQEEKAKGGNGKTIVNFYYWDEAQKEGMDELINMFEASQDNIIVEPTIVPWGEYWTKLQTALPTGTGPDVFWMNIGAPDYIEPGLLLDMTERIQEAGIDMSKFPEAVTGMYEQDGKIYGIPKDYDGMAVYYNKSIFDEMGVEYPKEGWTWDDLLATAQALTNDTHYGIVANPDSNTGYQNYVYQNGGFMMDENKMPTVNAKPVVEALQFMHDMMYKYKVSPTGAEQLEFGYSDMFISGQTAMITDGSWNVNKYAEALGADFQIAELPQHVSRGATTHGLAYVIAANSSNTDAAWEFVKFAATKEAQEVTAKSAIPAYEGAADVWKTLYPDQNVEILLESVSYASPNPRYAENSTEAAQILTDTISSIWLDENADIQGMLDEAQQKMTEVINAE</sequence>
<reference evidence="8 11" key="2">
    <citation type="submission" date="2016-08" db="EMBL/GenBank/DDBJ databases">
        <title>Characterization of Isolates of Eisenbergiella tayi Derived from Blood Cultures, Using Whole Genome Sequencing.</title>
        <authorList>
            <person name="Bernier A.-M."/>
            <person name="Burdz T."/>
            <person name="Wiebe D."/>
            <person name="Bernard K."/>
        </authorList>
    </citation>
    <scope>NUCLEOTIDE SEQUENCE [LARGE SCALE GENOMIC DNA]</scope>
    <source>
        <strain evidence="8 11">NML120146</strain>
    </source>
</reference>
<evidence type="ECO:0000313" key="9">
    <source>
        <dbReference type="Proteomes" id="UP000094067"/>
    </source>
</evidence>
<evidence type="ECO:0000313" key="8">
    <source>
        <dbReference type="EMBL" id="ODR57603.1"/>
    </source>
</evidence>
<dbReference type="InterPro" id="IPR050490">
    <property type="entry name" value="Bact_solute-bd_prot1"/>
</dbReference>
<keyword evidence="4" id="KW-0732">Signal</keyword>
<dbReference type="Proteomes" id="UP000094869">
    <property type="component" value="Unassembled WGS sequence"/>
</dbReference>
<accession>A0A1E3AAE2</accession>
<dbReference type="EMBL" id="MEHD01000021">
    <property type="protein sequence ID" value="ODR57603.1"/>
    <property type="molecule type" value="Genomic_DNA"/>
</dbReference>
<dbReference type="EMBL" id="MCGI01000001">
    <property type="protein sequence ID" value="ODM13269.1"/>
    <property type="molecule type" value="Genomic_DNA"/>
</dbReference>
<dbReference type="RefSeq" id="WP_069151886.1">
    <property type="nucleotide sequence ID" value="NZ_BAABXS010000003.1"/>
</dbReference>